<dbReference type="EMBL" id="NXII01000001">
    <property type="protein sequence ID" value="RXI43102.1"/>
    <property type="molecule type" value="Genomic_DNA"/>
</dbReference>
<evidence type="ECO:0000313" key="2">
    <source>
        <dbReference type="Proteomes" id="UP000290378"/>
    </source>
</evidence>
<dbReference type="Proteomes" id="UP000290378">
    <property type="component" value="Unassembled WGS sequence"/>
</dbReference>
<evidence type="ECO:0000313" key="1">
    <source>
        <dbReference type="EMBL" id="RXI43102.1"/>
    </source>
</evidence>
<accession>A0AA94FGU7</accession>
<comment type="caution">
    <text evidence="1">The sequence shown here is derived from an EMBL/GenBank/DDBJ whole genome shotgun (WGS) entry which is preliminary data.</text>
</comment>
<dbReference type="RefSeq" id="WP_129012393.1">
    <property type="nucleotide sequence ID" value="NZ_CBCSEI010000002.1"/>
</dbReference>
<name>A0AA94FGU7_9BACT</name>
<reference evidence="1 2" key="1">
    <citation type="submission" date="2017-09" db="EMBL/GenBank/DDBJ databases">
        <title>Genomics of the genus Arcobacter.</title>
        <authorList>
            <person name="Perez-Cataluna A."/>
            <person name="Figueras M.J."/>
            <person name="Salas-Masso N."/>
        </authorList>
    </citation>
    <scope>NUCLEOTIDE SEQUENCE [LARGE SCALE GENOMIC DNA]</scope>
    <source>
        <strain evidence="1 2">CECT 7834</strain>
    </source>
</reference>
<dbReference type="SUPFAM" id="SSF55874">
    <property type="entry name" value="ATPase domain of HSP90 chaperone/DNA topoisomerase II/histidine kinase"/>
    <property type="match status" value="1"/>
</dbReference>
<protein>
    <recommendedName>
        <fullName evidence="3">Histidine kinase domain-containing protein</fullName>
    </recommendedName>
</protein>
<keyword evidence="2" id="KW-1185">Reference proteome</keyword>
<proteinExistence type="predicted"/>
<dbReference type="Gene3D" id="3.30.565.10">
    <property type="entry name" value="Histidine kinase-like ATPase, C-terminal domain"/>
    <property type="match status" value="1"/>
</dbReference>
<sequence>MNDSDIKKFKEDIEIILFQKNKIDFINRLINDIIYQWKLPLSIISTASTGIKLKKELNLLDDKELISSMELINNSTQELSNSIDEFKYFINNTNNTSQNFSISELFEHIFKLLNIEFFSKNIEIKKNIQNIEIYSLKNKLSLVLINILNNSIDSILNQTISNKKIIFIKTYKKDNFLIIEIKNSIKILNDESILALYDFNVTYEELFRKAKIDLYLSIKIIKKFLNGDILISNKNFIYNNKNYEGTSFLIKLKL</sequence>
<dbReference type="AlphaFoldDB" id="A0AA94FGU7"/>
<organism evidence="1 2">
    <name type="scientific">Arcobacter cloacae</name>
    <dbReference type="NCBI Taxonomy" id="1054034"/>
    <lineage>
        <taxon>Bacteria</taxon>
        <taxon>Pseudomonadati</taxon>
        <taxon>Campylobacterota</taxon>
        <taxon>Epsilonproteobacteria</taxon>
        <taxon>Campylobacterales</taxon>
        <taxon>Arcobacteraceae</taxon>
        <taxon>Arcobacter</taxon>
    </lineage>
</organism>
<gene>
    <name evidence="1" type="ORF">CP963_00605</name>
</gene>
<evidence type="ECO:0008006" key="3">
    <source>
        <dbReference type="Google" id="ProtNLM"/>
    </source>
</evidence>
<dbReference type="InterPro" id="IPR036890">
    <property type="entry name" value="HATPase_C_sf"/>
</dbReference>